<feature type="transmembrane region" description="Helical" evidence="5">
    <location>
        <begin position="147"/>
        <end position="173"/>
    </location>
</feature>
<feature type="transmembrane region" description="Helical" evidence="5">
    <location>
        <begin position="21"/>
        <end position="40"/>
    </location>
</feature>
<evidence type="ECO:0000256" key="2">
    <source>
        <dbReference type="ARBA" id="ARBA00022692"/>
    </source>
</evidence>
<evidence type="ECO:0000259" key="6">
    <source>
        <dbReference type="Pfam" id="PF13515"/>
    </source>
</evidence>
<feature type="transmembrane region" description="Helical" evidence="5">
    <location>
        <begin position="185"/>
        <end position="206"/>
    </location>
</feature>
<dbReference type="EMBL" id="NBIU01000007">
    <property type="protein sequence ID" value="PZT48421.1"/>
    <property type="molecule type" value="Genomic_DNA"/>
</dbReference>
<feature type="transmembrane region" description="Helical" evidence="5">
    <location>
        <begin position="244"/>
        <end position="260"/>
    </location>
</feature>
<feature type="transmembrane region" description="Helical" evidence="5">
    <location>
        <begin position="266"/>
        <end position="283"/>
    </location>
</feature>
<reference evidence="7 8" key="1">
    <citation type="submission" date="2017-03" db="EMBL/GenBank/DDBJ databases">
        <title>Genomic and clinical evidence uncovers the enterohepatic species Helicobacter valdiviensis as a potential human intestinal pathogen.</title>
        <authorList>
            <person name="Fresia P."/>
            <person name="Jara R."/>
            <person name="Sierra R."/>
            <person name="Ferres I."/>
            <person name="Greif G."/>
            <person name="Iraola G."/>
            <person name="Collado L."/>
        </authorList>
    </citation>
    <scope>NUCLEOTIDE SEQUENCE [LARGE SCALE GENOMIC DNA]</scope>
    <source>
        <strain evidence="7 8">WBE14</strain>
    </source>
</reference>
<keyword evidence="3 5" id="KW-1133">Transmembrane helix</keyword>
<gene>
    <name evidence="7" type="ORF">B6S12_03585</name>
</gene>
<dbReference type="GO" id="GO:0016020">
    <property type="term" value="C:membrane"/>
    <property type="evidence" value="ECO:0007669"/>
    <property type="project" value="UniProtKB-SubCell"/>
</dbReference>
<feature type="transmembrane region" description="Helical" evidence="5">
    <location>
        <begin position="322"/>
        <end position="341"/>
    </location>
</feature>
<name>A0A2W6MWY1_9HELI</name>
<evidence type="ECO:0000256" key="4">
    <source>
        <dbReference type="ARBA" id="ARBA00023136"/>
    </source>
</evidence>
<feature type="domain" description="Integral membrane bound transporter" evidence="6">
    <location>
        <begin position="205"/>
        <end position="331"/>
    </location>
</feature>
<dbReference type="Pfam" id="PF13515">
    <property type="entry name" value="FUSC_2"/>
    <property type="match status" value="1"/>
</dbReference>
<feature type="transmembrane region" description="Helical" evidence="5">
    <location>
        <begin position="46"/>
        <end position="63"/>
    </location>
</feature>
<sequence length="360" mass="40436">MSFVQKMQNEIKLIFTWNKSDRLWQMPFFAGLCVAILLYISAKLGYPQYGLVSVIGAMIFLYVPDTPIYHKMILSMSCAFGIIVSFTLGLIGQAFPSFIPLIVFLVTLVSAQVVRYFSIGAPGFFFFTFATILGTYIPFSLEEYPFAIGLVALGTMVANIMVLLYALSVIYLFKHPTKPIPKVGEFGFGVIVVDPIIIAFFVGASMFLQSCLELDRGYWVGISCAAVMTAITFKQIWVKQLQRIFGTIIGVSLAYFLLHFTFEPLVFAILMMVLMFCAEFLVVRNYALAMIFLTPYSTYLAEITSFMNYNPDIIIRARVQDIVIGSLIGLLGGAFMHWGALRSILNKVTRKIVFKWIGQD</sequence>
<evidence type="ECO:0000313" key="7">
    <source>
        <dbReference type="EMBL" id="PZT48421.1"/>
    </source>
</evidence>
<evidence type="ECO:0000256" key="3">
    <source>
        <dbReference type="ARBA" id="ARBA00022989"/>
    </source>
</evidence>
<accession>A0A2W6MWY1</accession>
<dbReference type="AlphaFoldDB" id="A0A2W6MWY1"/>
<feature type="transmembrane region" description="Helical" evidence="5">
    <location>
        <begin position="124"/>
        <end position="141"/>
    </location>
</feature>
<feature type="transmembrane region" description="Helical" evidence="5">
    <location>
        <begin position="218"/>
        <end position="237"/>
    </location>
</feature>
<dbReference type="InterPro" id="IPR049453">
    <property type="entry name" value="Memb_transporter_dom"/>
</dbReference>
<evidence type="ECO:0000313" key="8">
    <source>
        <dbReference type="Proteomes" id="UP000249746"/>
    </source>
</evidence>
<comment type="caution">
    <text evidence="7">The sequence shown here is derived from an EMBL/GenBank/DDBJ whole genome shotgun (WGS) entry which is preliminary data.</text>
</comment>
<evidence type="ECO:0000256" key="5">
    <source>
        <dbReference type="SAM" id="Phobius"/>
    </source>
</evidence>
<dbReference type="Proteomes" id="UP000249746">
    <property type="component" value="Unassembled WGS sequence"/>
</dbReference>
<feature type="transmembrane region" description="Helical" evidence="5">
    <location>
        <begin position="290"/>
        <end position="310"/>
    </location>
</feature>
<keyword evidence="8" id="KW-1185">Reference proteome</keyword>
<comment type="subcellular location">
    <subcellularLocation>
        <location evidence="1">Membrane</location>
        <topology evidence="1">Multi-pass membrane protein</topology>
    </subcellularLocation>
</comment>
<protein>
    <recommendedName>
        <fullName evidence="6">Integral membrane bound transporter domain-containing protein</fullName>
    </recommendedName>
</protein>
<dbReference type="OrthoDB" id="581879at2"/>
<keyword evidence="4 5" id="KW-0472">Membrane</keyword>
<proteinExistence type="predicted"/>
<evidence type="ECO:0000256" key="1">
    <source>
        <dbReference type="ARBA" id="ARBA00004141"/>
    </source>
</evidence>
<keyword evidence="2 5" id="KW-0812">Transmembrane</keyword>
<dbReference type="RefSeq" id="WP_111229450.1">
    <property type="nucleotide sequence ID" value="NZ_NBIU01000007.1"/>
</dbReference>
<organism evidence="7 8">
    <name type="scientific">Helicobacter valdiviensis</name>
    <dbReference type="NCBI Taxonomy" id="1458358"/>
    <lineage>
        <taxon>Bacteria</taxon>
        <taxon>Pseudomonadati</taxon>
        <taxon>Campylobacterota</taxon>
        <taxon>Epsilonproteobacteria</taxon>
        <taxon>Campylobacterales</taxon>
        <taxon>Helicobacteraceae</taxon>
        <taxon>Helicobacter</taxon>
    </lineage>
</organism>